<reference evidence="3" key="2">
    <citation type="submission" date="2016-06" db="UniProtKB">
        <authorList>
            <consortium name="WormBaseParasite"/>
        </authorList>
    </citation>
    <scope>IDENTIFICATION</scope>
</reference>
<dbReference type="InterPro" id="IPR013320">
    <property type="entry name" value="ConA-like_dom_sf"/>
</dbReference>
<reference evidence="2" key="1">
    <citation type="submission" date="2014-05" db="EMBL/GenBank/DDBJ databases">
        <title>The genome and life-stage specific transcriptomes of Globodera pallida elucidate key aspects of plant parasitism by a cyst nematode.</title>
        <authorList>
            <person name="Cotton J.A."/>
            <person name="Lilley C.J."/>
            <person name="Jones L.M."/>
            <person name="Kikuchi T."/>
            <person name="Reid A.J."/>
            <person name="Thorpe P."/>
            <person name="Tsai I.J."/>
            <person name="Beasley H."/>
            <person name="Blok V."/>
            <person name="Cock P.J.A."/>
            <person name="Van den Akker S.E."/>
            <person name="Holroyd N."/>
            <person name="Hunt M."/>
            <person name="Mantelin S."/>
            <person name="Naghra H."/>
            <person name="Pain A."/>
            <person name="Palomares-Rius J.E."/>
            <person name="Zarowiecki M."/>
            <person name="Berriman M."/>
            <person name="Jones J.T."/>
            <person name="Urwin P.E."/>
        </authorList>
    </citation>
    <scope>NUCLEOTIDE SEQUENCE [LARGE SCALE GENOMIC DNA]</scope>
    <source>
        <strain evidence="2">Lindley</strain>
    </source>
</reference>
<dbReference type="InterPro" id="IPR043136">
    <property type="entry name" value="B30.2/SPRY_sf"/>
</dbReference>
<dbReference type="InterPro" id="IPR001870">
    <property type="entry name" value="B30.2/SPRY"/>
</dbReference>
<dbReference type="CDD" id="cd12885">
    <property type="entry name" value="SPRY_RanBP_like"/>
    <property type="match status" value="1"/>
</dbReference>
<dbReference type="Proteomes" id="UP000050741">
    <property type="component" value="Unassembled WGS sequence"/>
</dbReference>
<feature type="domain" description="B30.2/SPRY" evidence="1">
    <location>
        <begin position="21"/>
        <end position="182"/>
    </location>
</feature>
<accession>A0A183CQP4</accession>
<name>A0A183CQP4_GLOPA</name>
<keyword evidence="2" id="KW-1185">Reference proteome</keyword>
<dbReference type="InterPro" id="IPR044736">
    <property type="entry name" value="Gid1/RanBPM/SPLA_SPRY"/>
</dbReference>
<dbReference type="InterPro" id="IPR050618">
    <property type="entry name" value="Ubq-SigPath_Reg"/>
</dbReference>
<dbReference type="WBParaSite" id="GPLIN_001520200">
    <property type="protein sequence ID" value="GPLIN_001520200"/>
    <property type="gene ID" value="GPLIN_001520200"/>
</dbReference>
<evidence type="ECO:0000259" key="1">
    <source>
        <dbReference type="PROSITE" id="PS50188"/>
    </source>
</evidence>
<dbReference type="PROSITE" id="PS50188">
    <property type="entry name" value="B302_SPRY"/>
    <property type="match status" value="1"/>
</dbReference>
<organism evidence="2 3">
    <name type="scientific">Globodera pallida</name>
    <name type="common">Potato cyst nematode worm</name>
    <name type="synonym">Heterodera pallida</name>
    <dbReference type="NCBI Taxonomy" id="36090"/>
    <lineage>
        <taxon>Eukaryota</taxon>
        <taxon>Metazoa</taxon>
        <taxon>Ecdysozoa</taxon>
        <taxon>Nematoda</taxon>
        <taxon>Chromadorea</taxon>
        <taxon>Rhabditida</taxon>
        <taxon>Tylenchina</taxon>
        <taxon>Tylenchomorpha</taxon>
        <taxon>Tylenchoidea</taxon>
        <taxon>Heteroderidae</taxon>
        <taxon>Heteroderinae</taxon>
        <taxon>Globodera</taxon>
    </lineage>
</organism>
<dbReference type="SUPFAM" id="SSF49899">
    <property type="entry name" value="Concanavalin A-like lectins/glucanases"/>
    <property type="match status" value="1"/>
</dbReference>
<sequence length="182" mass="20597">MMSIFLHYSHPDADQPELYPLLFPTKRRTATKSDDDGLTPQNRWDSATHHEDLTLFEPDRLIVEHNGNIWARRSVFADRPMSKNSFGIFYYEVKMLKKKGFVWIGLGTKQMPLMDEWVGNYNGTFSYGSGGDFWGHAVAGCFYTAGRPYIGGKPKFGEGDVIGCGVNLATRQIIYTKNGKCL</sequence>
<evidence type="ECO:0000313" key="3">
    <source>
        <dbReference type="WBParaSite" id="GPLIN_001520200"/>
    </source>
</evidence>
<proteinExistence type="predicted"/>
<dbReference type="PANTHER" id="PTHR12864">
    <property type="entry name" value="RAN BINDING PROTEIN 9-RELATED"/>
    <property type="match status" value="1"/>
</dbReference>
<dbReference type="Gene3D" id="2.60.120.920">
    <property type="match status" value="1"/>
</dbReference>
<dbReference type="InterPro" id="IPR003877">
    <property type="entry name" value="SPRY_dom"/>
</dbReference>
<protein>
    <submittedName>
        <fullName evidence="3">B30.2/SPRY domain-containing protein</fullName>
    </submittedName>
</protein>
<dbReference type="Pfam" id="PF00622">
    <property type="entry name" value="SPRY"/>
    <property type="match status" value="1"/>
</dbReference>
<dbReference type="AlphaFoldDB" id="A0A183CQP4"/>
<evidence type="ECO:0000313" key="2">
    <source>
        <dbReference type="Proteomes" id="UP000050741"/>
    </source>
</evidence>